<accession>A0A7W9FX47</accession>
<comment type="caution">
    <text evidence="1">The sequence shown here is derived from an EMBL/GenBank/DDBJ whole genome shotgun (WGS) entry which is preliminary data.</text>
</comment>
<evidence type="ECO:0000313" key="2">
    <source>
        <dbReference type="Proteomes" id="UP000556201"/>
    </source>
</evidence>
<proteinExistence type="predicted"/>
<dbReference type="AlphaFoldDB" id="A0A7W9FX47"/>
<dbReference type="RefSeq" id="WP_184280333.1">
    <property type="nucleotide sequence ID" value="NZ_JACHLJ010000008.1"/>
</dbReference>
<name>A0A7W9FX47_BREVE</name>
<protein>
    <submittedName>
        <fullName evidence="1">Uncharacterized protein</fullName>
    </submittedName>
</protein>
<dbReference type="Proteomes" id="UP000556201">
    <property type="component" value="Unassembled WGS sequence"/>
</dbReference>
<gene>
    <name evidence="1" type="ORF">HNP47_003217</name>
</gene>
<reference evidence="1 2" key="1">
    <citation type="submission" date="2020-08" db="EMBL/GenBank/DDBJ databases">
        <title>Functional genomics of gut bacteria from endangered species of beetles.</title>
        <authorList>
            <person name="Carlos-Shanley C."/>
        </authorList>
    </citation>
    <scope>NUCLEOTIDE SEQUENCE [LARGE SCALE GENOMIC DNA]</scope>
    <source>
        <strain evidence="1 2">S00192</strain>
    </source>
</reference>
<sequence length="90" mass="9969">MTQDEINGMLAAALDDAQRRIDVQEKCIEMLVDQIEDMAHQMTGVLEEARVARLHYAEQRRRLGMTIDVSAGSLLGGAFGLANEPPDPHH</sequence>
<evidence type="ECO:0000313" key="1">
    <source>
        <dbReference type="EMBL" id="MBB5773192.1"/>
    </source>
</evidence>
<organism evidence="1 2">
    <name type="scientific">Brevundimonas vesicularis</name>
    <name type="common">Pseudomonas vesicularis</name>
    <dbReference type="NCBI Taxonomy" id="41276"/>
    <lineage>
        <taxon>Bacteria</taxon>
        <taxon>Pseudomonadati</taxon>
        <taxon>Pseudomonadota</taxon>
        <taxon>Alphaproteobacteria</taxon>
        <taxon>Caulobacterales</taxon>
        <taxon>Caulobacteraceae</taxon>
        <taxon>Brevundimonas</taxon>
    </lineage>
</organism>
<dbReference type="EMBL" id="JACHLJ010000008">
    <property type="protein sequence ID" value="MBB5773192.1"/>
    <property type="molecule type" value="Genomic_DNA"/>
</dbReference>